<gene>
    <name evidence="1" type="ORF">HPC72_07805</name>
</gene>
<dbReference type="Proteomes" id="UP000504752">
    <property type="component" value="Chromosome"/>
</dbReference>
<protein>
    <submittedName>
        <fullName evidence="1">Uncharacterized protein</fullName>
    </submittedName>
</protein>
<reference evidence="1 2" key="1">
    <citation type="submission" date="2020-05" db="EMBL/GenBank/DDBJ databases">
        <title>Actinomyces sp. zg-325.</title>
        <authorList>
            <person name="Yang C."/>
        </authorList>
    </citation>
    <scope>NUCLEOTIDE SEQUENCE [LARGE SCALE GENOMIC DNA]</scope>
    <source>
        <strain evidence="2">zg-325</strain>
    </source>
</reference>
<evidence type="ECO:0000313" key="1">
    <source>
        <dbReference type="EMBL" id="QKD80131.1"/>
    </source>
</evidence>
<accession>A0A6M8B9N6</accession>
<organism evidence="1 2">
    <name type="scientific">Actinomyces marmotae</name>
    <dbReference type="NCBI Taxonomy" id="2737173"/>
    <lineage>
        <taxon>Bacteria</taxon>
        <taxon>Bacillati</taxon>
        <taxon>Actinomycetota</taxon>
        <taxon>Actinomycetes</taxon>
        <taxon>Actinomycetales</taxon>
        <taxon>Actinomycetaceae</taxon>
        <taxon>Actinomyces</taxon>
    </lineage>
</organism>
<dbReference type="AlphaFoldDB" id="A0A6M8B9N6"/>
<name>A0A6M8B9N6_9ACTO</name>
<evidence type="ECO:0000313" key="2">
    <source>
        <dbReference type="Proteomes" id="UP000504752"/>
    </source>
</evidence>
<dbReference type="EMBL" id="CP053642">
    <property type="protein sequence ID" value="QKD80131.1"/>
    <property type="molecule type" value="Genomic_DNA"/>
</dbReference>
<sequence length="116" mass="11244">MALPPGELVDRAVRELGGAGGGQGVLDDAAVLIRPGRRTDRGGVPTAGDEIGDLSLALLPGGGDGVSVLRRDGLLGVRRGVVRGLDAGPGVVTLPAVPTRGAGGGAVLAPPPASTD</sequence>
<proteinExistence type="predicted"/>
<keyword evidence="2" id="KW-1185">Reference proteome</keyword>
<dbReference type="KEGG" id="amam:HPC72_07805"/>